<dbReference type="EMBL" id="CP076136">
    <property type="protein sequence ID" value="QWG23342.1"/>
    <property type="molecule type" value="Genomic_DNA"/>
</dbReference>
<organism evidence="5 6">
    <name type="scientific">Bradyrhizobium sediminis</name>
    <dbReference type="NCBI Taxonomy" id="2840469"/>
    <lineage>
        <taxon>Bacteria</taxon>
        <taxon>Pseudomonadati</taxon>
        <taxon>Pseudomonadota</taxon>
        <taxon>Alphaproteobacteria</taxon>
        <taxon>Hyphomicrobiales</taxon>
        <taxon>Nitrobacteraceae</taxon>
        <taxon>Bradyrhizobium</taxon>
    </lineage>
</organism>
<dbReference type="InterPro" id="IPR036388">
    <property type="entry name" value="WH-like_DNA-bd_sf"/>
</dbReference>
<name>A0A975NXQ1_9BRAD</name>
<dbReference type="SMART" id="SM00866">
    <property type="entry name" value="UTRA"/>
    <property type="match status" value="1"/>
</dbReference>
<dbReference type="InterPro" id="IPR036390">
    <property type="entry name" value="WH_DNA-bd_sf"/>
</dbReference>
<dbReference type="Pfam" id="PF00392">
    <property type="entry name" value="GntR"/>
    <property type="match status" value="1"/>
</dbReference>
<protein>
    <submittedName>
        <fullName evidence="5">GntR family transcriptional regulator</fullName>
    </submittedName>
</protein>
<dbReference type="Gene3D" id="3.40.1410.10">
    <property type="entry name" value="Chorismate lyase-like"/>
    <property type="match status" value="1"/>
</dbReference>
<proteinExistence type="predicted"/>
<dbReference type="PRINTS" id="PR00035">
    <property type="entry name" value="HTHGNTR"/>
</dbReference>
<dbReference type="SMART" id="SM00345">
    <property type="entry name" value="HTH_GNTR"/>
    <property type="match status" value="1"/>
</dbReference>
<dbReference type="PANTHER" id="PTHR44846">
    <property type="entry name" value="MANNOSYL-D-GLYCERATE TRANSPORT/METABOLISM SYSTEM REPRESSOR MNGR-RELATED"/>
    <property type="match status" value="1"/>
</dbReference>
<dbReference type="GO" id="GO:0003700">
    <property type="term" value="F:DNA-binding transcription factor activity"/>
    <property type="evidence" value="ECO:0007669"/>
    <property type="project" value="InterPro"/>
</dbReference>
<feature type="domain" description="HTH gntR-type" evidence="4">
    <location>
        <begin position="16"/>
        <end position="83"/>
    </location>
</feature>
<accession>A0A975NXQ1</accession>
<dbReference type="RefSeq" id="WP_215604097.1">
    <property type="nucleotide sequence ID" value="NZ_CP076136.1"/>
</dbReference>
<evidence type="ECO:0000256" key="1">
    <source>
        <dbReference type="ARBA" id="ARBA00023015"/>
    </source>
</evidence>
<evidence type="ECO:0000256" key="2">
    <source>
        <dbReference type="ARBA" id="ARBA00023125"/>
    </source>
</evidence>
<evidence type="ECO:0000256" key="3">
    <source>
        <dbReference type="ARBA" id="ARBA00023163"/>
    </source>
</evidence>
<dbReference type="SUPFAM" id="SSF64288">
    <property type="entry name" value="Chorismate lyase-like"/>
    <property type="match status" value="1"/>
</dbReference>
<dbReference type="InterPro" id="IPR050679">
    <property type="entry name" value="Bact_HTH_transcr_reg"/>
</dbReference>
<keyword evidence="1" id="KW-0805">Transcription regulation</keyword>
<sequence>MSEQQEIQRRSDHEDRSIYLHIVRQLQQQIRTSYNAGDRLPSERALALEFKVHRNTIRRAIEALNRAGTISTTWGARSVVTKKRLNHRITFNTSFTASALAAGVIPRTELISATELPSRASLQICRRVLQRDATGEITTVRFVNDEPVCWIRHLLFGLDAQRLMEGFSGASIHEWMREKVGVSPQRIETTVGADRATSIDCKMLRVSRGASILYSHSVNSDPRTQELMELSITRFRSESAELRLTL</sequence>
<keyword evidence="3" id="KW-0804">Transcription</keyword>
<keyword evidence="6" id="KW-1185">Reference proteome</keyword>
<dbReference type="SUPFAM" id="SSF46785">
    <property type="entry name" value="Winged helix' DNA-binding domain"/>
    <property type="match status" value="1"/>
</dbReference>
<keyword evidence="2" id="KW-0238">DNA-binding</keyword>
<dbReference type="CDD" id="cd07377">
    <property type="entry name" value="WHTH_GntR"/>
    <property type="match status" value="1"/>
</dbReference>
<dbReference type="Proteomes" id="UP000676951">
    <property type="component" value="Chromosome"/>
</dbReference>
<dbReference type="Gene3D" id="1.10.10.10">
    <property type="entry name" value="Winged helix-like DNA-binding domain superfamily/Winged helix DNA-binding domain"/>
    <property type="match status" value="1"/>
</dbReference>
<dbReference type="InterPro" id="IPR000524">
    <property type="entry name" value="Tscrpt_reg_HTH_GntR"/>
</dbReference>
<dbReference type="PROSITE" id="PS50949">
    <property type="entry name" value="HTH_GNTR"/>
    <property type="match status" value="1"/>
</dbReference>
<gene>
    <name evidence="5" type="ORF">KMZ93_26020</name>
</gene>
<dbReference type="PANTHER" id="PTHR44846:SF1">
    <property type="entry name" value="MANNOSYL-D-GLYCERATE TRANSPORT_METABOLISM SYSTEM REPRESSOR MNGR-RELATED"/>
    <property type="match status" value="1"/>
</dbReference>
<dbReference type="GO" id="GO:0003677">
    <property type="term" value="F:DNA binding"/>
    <property type="evidence" value="ECO:0007669"/>
    <property type="project" value="UniProtKB-KW"/>
</dbReference>
<reference evidence="5 6" key="1">
    <citation type="submission" date="2021-06" db="EMBL/GenBank/DDBJ databases">
        <title>Bradyrhizobium sp. S2-11-4 Genome sequencing.</title>
        <authorList>
            <person name="Jin L."/>
        </authorList>
    </citation>
    <scope>NUCLEOTIDE SEQUENCE [LARGE SCALE GENOMIC DNA]</scope>
    <source>
        <strain evidence="5 6">S2-11-4</strain>
    </source>
</reference>
<dbReference type="GO" id="GO:0045892">
    <property type="term" value="P:negative regulation of DNA-templated transcription"/>
    <property type="evidence" value="ECO:0007669"/>
    <property type="project" value="TreeGrafter"/>
</dbReference>
<dbReference type="InterPro" id="IPR028978">
    <property type="entry name" value="Chorismate_lyase_/UTRA_dom_sf"/>
</dbReference>
<evidence type="ECO:0000313" key="6">
    <source>
        <dbReference type="Proteomes" id="UP000676951"/>
    </source>
</evidence>
<dbReference type="Pfam" id="PF07702">
    <property type="entry name" value="UTRA"/>
    <property type="match status" value="1"/>
</dbReference>
<dbReference type="AlphaFoldDB" id="A0A975NXQ1"/>
<dbReference type="InterPro" id="IPR011663">
    <property type="entry name" value="UTRA"/>
</dbReference>
<evidence type="ECO:0000313" key="5">
    <source>
        <dbReference type="EMBL" id="QWG23342.1"/>
    </source>
</evidence>
<evidence type="ECO:0000259" key="4">
    <source>
        <dbReference type="PROSITE" id="PS50949"/>
    </source>
</evidence>